<dbReference type="InParanoid" id="A0A420XTY1"/>
<dbReference type="AlphaFoldDB" id="A0A420XTY1"/>
<accession>A0A420XTY1</accession>
<keyword evidence="4" id="KW-1185">Reference proteome</keyword>
<dbReference type="GO" id="GO:0043709">
    <property type="term" value="P:cell adhesion involved in single-species biofilm formation"/>
    <property type="evidence" value="ECO:0007669"/>
    <property type="project" value="TreeGrafter"/>
</dbReference>
<dbReference type="PANTHER" id="PTHR45138">
    <property type="entry name" value="REGULATORY COMPONENTS OF SENSORY TRANSDUCTION SYSTEM"/>
    <property type="match status" value="1"/>
</dbReference>
<feature type="transmembrane region" description="Helical" evidence="1">
    <location>
        <begin position="95"/>
        <end position="116"/>
    </location>
</feature>
<dbReference type="GO" id="GO:0052621">
    <property type="term" value="F:diguanylate cyclase activity"/>
    <property type="evidence" value="ECO:0007669"/>
    <property type="project" value="TreeGrafter"/>
</dbReference>
<feature type="transmembrane region" description="Helical" evidence="1">
    <location>
        <begin position="223"/>
        <end position="247"/>
    </location>
</feature>
<feature type="transmembrane region" description="Helical" evidence="1">
    <location>
        <begin position="6"/>
        <end position="24"/>
    </location>
</feature>
<feature type="domain" description="GGDEF" evidence="2">
    <location>
        <begin position="321"/>
        <end position="454"/>
    </location>
</feature>
<dbReference type="OrthoDB" id="23692at2"/>
<keyword evidence="1" id="KW-0472">Membrane</keyword>
<dbReference type="CDD" id="cd01949">
    <property type="entry name" value="GGDEF"/>
    <property type="match status" value="1"/>
</dbReference>
<reference evidence="3 4" key="1">
    <citation type="submission" date="2018-10" db="EMBL/GenBank/DDBJ databases">
        <title>Genomic Encyclopedia of Archaeal and Bacterial Type Strains, Phase II (KMG-II): from individual species to whole genera.</title>
        <authorList>
            <person name="Goeker M."/>
        </authorList>
    </citation>
    <scope>NUCLEOTIDE SEQUENCE [LARGE SCALE GENOMIC DNA]</scope>
    <source>
        <strain evidence="3 4">RP-AC37</strain>
    </source>
</reference>
<dbReference type="Proteomes" id="UP000281955">
    <property type="component" value="Unassembled WGS sequence"/>
</dbReference>
<evidence type="ECO:0000256" key="1">
    <source>
        <dbReference type="SAM" id="Phobius"/>
    </source>
</evidence>
<keyword evidence="1" id="KW-1133">Transmembrane helix</keyword>
<evidence type="ECO:0000259" key="2">
    <source>
        <dbReference type="PROSITE" id="PS50887"/>
    </source>
</evidence>
<feature type="transmembrane region" description="Helical" evidence="1">
    <location>
        <begin position="36"/>
        <end position="56"/>
    </location>
</feature>
<dbReference type="InterPro" id="IPR000160">
    <property type="entry name" value="GGDEF_dom"/>
</dbReference>
<name>A0A420XTY1_9ACTN</name>
<dbReference type="GO" id="GO:1902201">
    <property type="term" value="P:negative regulation of bacterial-type flagellum-dependent cell motility"/>
    <property type="evidence" value="ECO:0007669"/>
    <property type="project" value="TreeGrafter"/>
</dbReference>
<dbReference type="SUPFAM" id="SSF55073">
    <property type="entry name" value="Nucleotide cyclase"/>
    <property type="match status" value="1"/>
</dbReference>
<keyword evidence="1" id="KW-0812">Transmembrane</keyword>
<feature type="transmembrane region" description="Helical" evidence="1">
    <location>
        <begin position="128"/>
        <end position="150"/>
    </location>
</feature>
<gene>
    <name evidence="3" type="ORF">CLV35_0632</name>
</gene>
<evidence type="ECO:0000313" key="3">
    <source>
        <dbReference type="EMBL" id="RKS80210.1"/>
    </source>
</evidence>
<proteinExistence type="predicted"/>
<dbReference type="InterPro" id="IPR050469">
    <property type="entry name" value="Diguanylate_Cyclase"/>
</dbReference>
<dbReference type="RefSeq" id="WP_121191928.1">
    <property type="nucleotide sequence ID" value="NZ_RBWV01000009.1"/>
</dbReference>
<dbReference type="GO" id="GO:0005886">
    <property type="term" value="C:plasma membrane"/>
    <property type="evidence" value="ECO:0007669"/>
    <property type="project" value="TreeGrafter"/>
</dbReference>
<dbReference type="Pfam" id="PF00990">
    <property type="entry name" value="GGDEF"/>
    <property type="match status" value="1"/>
</dbReference>
<dbReference type="NCBIfam" id="TIGR00254">
    <property type="entry name" value="GGDEF"/>
    <property type="match status" value="1"/>
</dbReference>
<feature type="transmembrane region" description="Helical" evidence="1">
    <location>
        <begin position="62"/>
        <end position="83"/>
    </location>
</feature>
<dbReference type="InterPro" id="IPR043128">
    <property type="entry name" value="Rev_trsase/Diguanyl_cyclase"/>
</dbReference>
<sequence>MSAVRAYAVDAVAALLSAVLCVRASRLASPRGARAWRCQSAALACGAATALATALLPPPWRTIAADTGAVASSVLVAAGMWLTSRAPDARARVRMLLDGLTGATAAFVLLWTALLGPAWDAAPGDRHSVAAVLLPVAPLTLAAFYLFILCAEIPPGRRVMPVLLSSALLCDTVMQSARLLGRLGGDGPLPAVVHGGWLGCCALFAAAARTYRGTSVRRTNSSTLLGVGLAPYVLVAPALAVLLAHWLQERSLRPADQCAVAALVVLVTLRQCVTLAENRVLVARLAAREAELEHRATHDSLTGLATRSLLLRRLDEALEAGPAGVLLVDLDGFKQVNDTHGHAVGDALLVEVGRRLQAAVRETDLPARLGGDEFAVVVPGPPEATARAAAALCRELSAAYALGGLAVTGVGASVGTAHGSAADGATGAQLLVAADLEMYAAKRAGRPAGARCSTGPGQPARAVLG</sequence>
<dbReference type="PANTHER" id="PTHR45138:SF9">
    <property type="entry name" value="DIGUANYLATE CYCLASE DGCM-RELATED"/>
    <property type="match status" value="1"/>
</dbReference>
<organism evidence="3 4">
    <name type="scientific">Motilibacter peucedani</name>
    <dbReference type="NCBI Taxonomy" id="598650"/>
    <lineage>
        <taxon>Bacteria</taxon>
        <taxon>Bacillati</taxon>
        <taxon>Actinomycetota</taxon>
        <taxon>Actinomycetes</taxon>
        <taxon>Motilibacterales</taxon>
        <taxon>Motilibacteraceae</taxon>
        <taxon>Motilibacter</taxon>
    </lineage>
</organism>
<comment type="caution">
    <text evidence="3">The sequence shown here is derived from an EMBL/GenBank/DDBJ whole genome shotgun (WGS) entry which is preliminary data.</text>
</comment>
<dbReference type="SMART" id="SM00267">
    <property type="entry name" value="GGDEF"/>
    <property type="match status" value="1"/>
</dbReference>
<protein>
    <submittedName>
        <fullName evidence="3">Diguanylate cyclase (GGDEF)-like protein</fullName>
    </submittedName>
</protein>
<evidence type="ECO:0000313" key="4">
    <source>
        <dbReference type="Proteomes" id="UP000281955"/>
    </source>
</evidence>
<dbReference type="PROSITE" id="PS50887">
    <property type="entry name" value="GGDEF"/>
    <property type="match status" value="1"/>
</dbReference>
<dbReference type="InterPro" id="IPR029787">
    <property type="entry name" value="Nucleotide_cyclase"/>
</dbReference>
<dbReference type="EMBL" id="RBWV01000009">
    <property type="protein sequence ID" value="RKS80210.1"/>
    <property type="molecule type" value="Genomic_DNA"/>
</dbReference>
<dbReference type="Gene3D" id="3.30.70.270">
    <property type="match status" value="1"/>
</dbReference>